<dbReference type="PANTHER" id="PTHR31606">
    <property type="entry name" value="WW DOMAIN BINDING PROTEIN 2, ISOFORM E"/>
    <property type="match status" value="1"/>
</dbReference>
<dbReference type="Proteomes" id="UP000095282">
    <property type="component" value="Unplaced"/>
</dbReference>
<dbReference type="GO" id="GO:0003713">
    <property type="term" value="F:transcription coactivator activity"/>
    <property type="evidence" value="ECO:0007669"/>
    <property type="project" value="InterPro"/>
</dbReference>
<dbReference type="CDD" id="cd13214">
    <property type="entry name" value="PH-GRAM_WBP2"/>
    <property type="match status" value="1"/>
</dbReference>
<feature type="region of interest" description="Disordered" evidence="1">
    <location>
        <begin position="230"/>
        <end position="322"/>
    </location>
</feature>
<dbReference type="Gene3D" id="2.30.29.30">
    <property type="entry name" value="Pleckstrin-homology domain (PH domain)/Phosphotyrosine-binding domain (PTB)"/>
    <property type="match status" value="1"/>
</dbReference>
<keyword evidence="3" id="KW-1185">Reference proteome</keyword>
<protein>
    <submittedName>
        <fullName evidence="4">Vacuolar protein-sorting-associated protein 36</fullName>
    </submittedName>
</protein>
<dbReference type="Pfam" id="PF02893">
    <property type="entry name" value="GRAM"/>
    <property type="match status" value="1"/>
</dbReference>
<feature type="compositionally biased region" description="Low complexity" evidence="1">
    <location>
        <begin position="293"/>
        <end position="302"/>
    </location>
</feature>
<feature type="compositionally biased region" description="Low complexity" evidence="1">
    <location>
        <begin position="231"/>
        <end position="267"/>
    </location>
</feature>
<dbReference type="GO" id="GO:0005634">
    <property type="term" value="C:nucleus"/>
    <property type="evidence" value="ECO:0007669"/>
    <property type="project" value="TreeGrafter"/>
</dbReference>
<reference evidence="4" key="1">
    <citation type="submission" date="2016-11" db="UniProtKB">
        <authorList>
            <consortium name="WormBaseParasite"/>
        </authorList>
    </citation>
    <scope>IDENTIFICATION</scope>
</reference>
<dbReference type="GO" id="GO:0031490">
    <property type="term" value="F:chromatin DNA binding"/>
    <property type="evidence" value="ECO:0007669"/>
    <property type="project" value="TreeGrafter"/>
</dbReference>
<accession>A0A1I7UQ08</accession>
<feature type="domain" description="GRAM" evidence="2">
    <location>
        <begin position="43"/>
        <end position="129"/>
    </location>
</feature>
<evidence type="ECO:0000313" key="3">
    <source>
        <dbReference type="Proteomes" id="UP000095282"/>
    </source>
</evidence>
<evidence type="ECO:0000259" key="2">
    <source>
        <dbReference type="Pfam" id="PF02893"/>
    </source>
</evidence>
<evidence type="ECO:0000256" key="1">
    <source>
        <dbReference type="SAM" id="MobiDB-lite"/>
    </source>
</evidence>
<dbReference type="eggNOG" id="KOG3294">
    <property type="taxonomic scope" value="Eukaryota"/>
</dbReference>
<organism evidence="3 4">
    <name type="scientific">Caenorhabditis tropicalis</name>
    <dbReference type="NCBI Taxonomy" id="1561998"/>
    <lineage>
        <taxon>Eukaryota</taxon>
        <taxon>Metazoa</taxon>
        <taxon>Ecdysozoa</taxon>
        <taxon>Nematoda</taxon>
        <taxon>Chromadorea</taxon>
        <taxon>Rhabditida</taxon>
        <taxon>Rhabditina</taxon>
        <taxon>Rhabditomorpha</taxon>
        <taxon>Rhabditoidea</taxon>
        <taxon>Rhabditidae</taxon>
        <taxon>Peloderinae</taxon>
        <taxon>Caenorhabditis</taxon>
    </lineage>
</organism>
<dbReference type="InterPro" id="IPR044852">
    <property type="entry name" value="WBP2-like"/>
</dbReference>
<dbReference type="AlphaFoldDB" id="A0A1I7UQ08"/>
<sequence length="322" mass="35528">MSLNSSHTPDGHGVLIYNGERILLYTTNVKLKFEKYNVPAFKSTKSGALYLTSHRIIFMNESKKDEFKSFAMPFHSVRDVKLEQPLLTPNYLKGWVTPMPGGNFEGCPEWRLSFPKGGCIEFGEALLRAADMASRARPFAAPPAYAPANMQQQSATTYYAAPPTYYLVQGSYQGFQAPTNVFPERPPAQNVYVYDMPPPYPGIGQTNPYPAGQFQPVGTVTYQNIAAYPMQPQQPGQQPYPTNQPQQPGQYPYPTNQPQLPGQYPYPTNQPPQPGFSVGQGAAPNPAGLPAYQQIQQQSSSQPPAYNAYQEAPPLPSKNGPL</sequence>
<dbReference type="STRING" id="1561998.A0A1I7UQ08"/>
<evidence type="ECO:0000313" key="4">
    <source>
        <dbReference type="WBParaSite" id="Csp11.Scaffold630.g18196.t1"/>
    </source>
</evidence>
<dbReference type="InterPro" id="IPR004182">
    <property type="entry name" value="GRAM"/>
</dbReference>
<dbReference type="InterPro" id="IPR011993">
    <property type="entry name" value="PH-like_dom_sf"/>
</dbReference>
<dbReference type="FunFam" id="2.30.29.30:FF:000626">
    <property type="entry name" value="Protein CBG14242"/>
    <property type="match status" value="1"/>
</dbReference>
<name>A0A1I7UQ08_9PELO</name>
<dbReference type="WBParaSite" id="Csp11.Scaffold630.g18196.t1">
    <property type="protein sequence ID" value="Csp11.Scaffold630.g18196.t1"/>
    <property type="gene ID" value="Csp11.Scaffold630.g18196"/>
</dbReference>
<proteinExistence type="predicted"/>
<dbReference type="PANTHER" id="PTHR31606:SF1">
    <property type="entry name" value="WW DOMAIN BINDING PROTEIN 2, ISOFORM E"/>
    <property type="match status" value="1"/>
</dbReference>
<dbReference type="SUPFAM" id="SSF50729">
    <property type="entry name" value="PH domain-like"/>
    <property type="match status" value="1"/>
</dbReference>